<dbReference type="GO" id="GO:0016209">
    <property type="term" value="F:antioxidant activity"/>
    <property type="evidence" value="ECO:0007669"/>
    <property type="project" value="InterPro"/>
</dbReference>
<feature type="transmembrane region" description="Helical" evidence="1">
    <location>
        <begin position="32"/>
        <end position="56"/>
    </location>
</feature>
<evidence type="ECO:0000313" key="3">
    <source>
        <dbReference type="EMBL" id="NER18434.1"/>
    </source>
</evidence>
<dbReference type="PROSITE" id="PS51352">
    <property type="entry name" value="THIOREDOXIN_2"/>
    <property type="match status" value="1"/>
</dbReference>
<dbReference type="RefSeq" id="WP_164033099.1">
    <property type="nucleotide sequence ID" value="NZ_JAABOQ010000005.1"/>
</dbReference>
<name>A0A6M0CQU6_9FLAO</name>
<dbReference type="SUPFAM" id="SSF52833">
    <property type="entry name" value="Thioredoxin-like"/>
    <property type="match status" value="1"/>
</dbReference>
<comment type="caution">
    <text evidence="3">The sequence shown here is derived from an EMBL/GenBank/DDBJ whole genome shotgun (WGS) entry which is preliminary data.</text>
</comment>
<dbReference type="Proteomes" id="UP000474296">
    <property type="component" value="Unassembled WGS sequence"/>
</dbReference>
<protein>
    <submittedName>
        <fullName evidence="3">Redoxin domain-containing protein</fullName>
    </submittedName>
</protein>
<organism evidence="3 4">
    <name type="scientific">Spongiivirga citrea</name>
    <dbReference type="NCBI Taxonomy" id="1481457"/>
    <lineage>
        <taxon>Bacteria</taxon>
        <taxon>Pseudomonadati</taxon>
        <taxon>Bacteroidota</taxon>
        <taxon>Flavobacteriia</taxon>
        <taxon>Flavobacteriales</taxon>
        <taxon>Flavobacteriaceae</taxon>
        <taxon>Spongiivirga</taxon>
    </lineage>
</organism>
<feature type="transmembrane region" description="Helical" evidence="1">
    <location>
        <begin position="68"/>
        <end position="86"/>
    </location>
</feature>
<dbReference type="InterPro" id="IPR050553">
    <property type="entry name" value="Thioredoxin_ResA/DsbE_sf"/>
</dbReference>
<dbReference type="EMBL" id="JAABOQ010000005">
    <property type="protein sequence ID" value="NER18434.1"/>
    <property type="molecule type" value="Genomic_DNA"/>
</dbReference>
<dbReference type="InterPro" id="IPR000866">
    <property type="entry name" value="AhpC/TSA"/>
</dbReference>
<accession>A0A6M0CQU6</accession>
<feature type="domain" description="Thioredoxin" evidence="2">
    <location>
        <begin position="124"/>
        <end position="284"/>
    </location>
</feature>
<dbReference type="GO" id="GO:0016491">
    <property type="term" value="F:oxidoreductase activity"/>
    <property type="evidence" value="ECO:0007669"/>
    <property type="project" value="InterPro"/>
</dbReference>
<sequence>MRSLLKSLFISIFPVLALICLGYGVFQFMENGFSFLLVGQTIVMGTVVALFGGLFIKPTARTDANLKIYSLLIFMGFFIGLVMGIMIDKNPISKLFPSTILLLLWIVYLKWYSKFSDRDTNEILKVGKQLIDFELEDENGNAVSSSSFEGKSTIYLFYRGNWCPLCMAQIKEIAQQYQELAARNVRTVLVSPQPHKNTKHLATKFKVGFEFMVDVKNKAATKLGILAINGIPAGFQVLGYDSDTVMPTVIITNSENKIIFADLTDNYRVRPEPETFLKVIDQMA</sequence>
<dbReference type="Gene3D" id="3.40.30.10">
    <property type="entry name" value="Glutaredoxin"/>
    <property type="match status" value="1"/>
</dbReference>
<keyword evidence="1" id="KW-0812">Transmembrane</keyword>
<gene>
    <name evidence="3" type="ORF">GWK10_14520</name>
</gene>
<dbReference type="InterPro" id="IPR036249">
    <property type="entry name" value="Thioredoxin-like_sf"/>
</dbReference>
<dbReference type="AlphaFoldDB" id="A0A6M0CQU6"/>
<evidence type="ECO:0000259" key="2">
    <source>
        <dbReference type="PROSITE" id="PS51352"/>
    </source>
</evidence>
<dbReference type="PANTHER" id="PTHR42852">
    <property type="entry name" value="THIOL:DISULFIDE INTERCHANGE PROTEIN DSBE"/>
    <property type="match status" value="1"/>
</dbReference>
<evidence type="ECO:0000313" key="4">
    <source>
        <dbReference type="Proteomes" id="UP000474296"/>
    </source>
</evidence>
<keyword evidence="1" id="KW-1133">Transmembrane helix</keyword>
<feature type="transmembrane region" description="Helical" evidence="1">
    <location>
        <begin position="7"/>
        <end position="26"/>
    </location>
</feature>
<dbReference type="InterPro" id="IPR013766">
    <property type="entry name" value="Thioredoxin_domain"/>
</dbReference>
<feature type="transmembrane region" description="Helical" evidence="1">
    <location>
        <begin position="92"/>
        <end position="109"/>
    </location>
</feature>
<evidence type="ECO:0000256" key="1">
    <source>
        <dbReference type="SAM" id="Phobius"/>
    </source>
</evidence>
<keyword evidence="1" id="KW-0472">Membrane</keyword>
<reference evidence="3 4" key="1">
    <citation type="submission" date="2020-01" db="EMBL/GenBank/DDBJ databases">
        <title>Spongiivirga citrea KCTC 32990T.</title>
        <authorList>
            <person name="Wang G."/>
        </authorList>
    </citation>
    <scope>NUCLEOTIDE SEQUENCE [LARGE SCALE GENOMIC DNA]</scope>
    <source>
        <strain evidence="3 4">KCTC 32990</strain>
    </source>
</reference>
<proteinExistence type="predicted"/>
<keyword evidence="4" id="KW-1185">Reference proteome</keyword>
<dbReference type="Pfam" id="PF00578">
    <property type="entry name" value="AhpC-TSA"/>
    <property type="match status" value="1"/>
</dbReference>